<name>A0A0C2ZBJ5_9AGAM</name>
<feature type="transmembrane region" description="Helical" evidence="2">
    <location>
        <begin position="52"/>
        <end position="76"/>
    </location>
</feature>
<dbReference type="EMBL" id="KN822448">
    <property type="protein sequence ID" value="KIM50412.1"/>
    <property type="molecule type" value="Genomic_DNA"/>
</dbReference>
<evidence type="ECO:0000256" key="2">
    <source>
        <dbReference type="SAM" id="Phobius"/>
    </source>
</evidence>
<evidence type="ECO:0000313" key="4">
    <source>
        <dbReference type="Proteomes" id="UP000053989"/>
    </source>
</evidence>
<reference evidence="4" key="2">
    <citation type="submission" date="2015-01" db="EMBL/GenBank/DDBJ databases">
        <title>Evolutionary Origins and Diversification of the Mycorrhizal Mutualists.</title>
        <authorList>
            <consortium name="DOE Joint Genome Institute"/>
            <consortium name="Mycorrhizal Genomics Consortium"/>
            <person name="Kohler A."/>
            <person name="Kuo A."/>
            <person name="Nagy L.G."/>
            <person name="Floudas D."/>
            <person name="Copeland A."/>
            <person name="Barry K.W."/>
            <person name="Cichocki N."/>
            <person name="Veneault-Fourrey C."/>
            <person name="LaButti K."/>
            <person name="Lindquist E.A."/>
            <person name="Lipzen A."/>
            <person name="Lundell T."/>
            <person name="Morin E."/>
            <person name="Murat C."/>
            <person name="Riley R."/>
            <person name="Ohm R."/>
            <person name="Sun H."/>
            <person name="Tunlid A."/>
            <person name="Henrissat B."/>
            <person name="Grigoriev I.V."/>
            <person name="Hibbett D.S."/>
            <person name="Martin F."/>
        </authorList>
    </citation>
    <scope>NUCLEOTIDE SEQUENCE [LARGE SCALE GENOMIC DNA]</scope>
    <source>
        <strain evidence="4">Foug A</strain>
    </source>
</reference>
<evidence type="ECO:0000256" key="1">
    <source>
        <dbReference type="SAM" id="MobiDB-lite"/>
    </source>
</evidence>
<evidence type="ECO:0008006" key="5">
    <source>
        <dbReference type="Google" id="ProtNLM"/>
    </source>
</evidence>
<proteinExistence type="predicted"/>
<protein>
    <recommendedName>
        <fullName evidence="5">Transmembrane protein</fullName>
    </recommendedName>
</protein>
<keyword evidence="2" id="KW-0812">Transmembrane</keyword>
<keyword evidence="2" id="KW-0472">Membrane</keyword>
<sequence>MLFPSLNGQGSSSSLIDLDNQSCTAVQRMPGQYQVGRDSYQVAAFISLYHRYYTVVAAAAVCAVHVTASFTILIVYAQHLKTSSKDAPSTSRVQCLDRYALRCICVIPVDTNVFSSSGALWRVDFGPLSRLHRSAPHGFAPKVGFTSIRVLCTYMGVPDAPDAFPTLYGSSVHDLALSTGLLKSFTAPCVPDRHPPQHSGGPLSTAMEYDAASVAEQRANAVARLRRVVSLPRMKDSRRPPMHVEAVTGDSEKFQADELQPEPPFLGRGHNHRLK</sequence>
<accession>A0A0C2ZBJ5</accession>
<keyword evidence="2" id="KW-1133">Transmembrane helix</keyword>
<reference evidence="3 4" key="1">
    <citation type="submission" date="2014-04" db="EMBL/GenBank/DDBJ databases">
        <authorList>
            <consortium name="DOE Joint Genome Institute"/>
            <person name="Kuo A."/>
            <person name="Kohler A."/>
            <person name="Nagy L.G."/>
            <person name="Floudas D."/>
            <person name="Copeland A."/>
            <person name="Barry K.W."/>
            <person name="Cichocki N."/>
            <person name="Veneault-Fourrey C."/>
            <person name="LaButti K."/>
            <person name="Lindquist E.A."/>
            <person name="Lipzen A."/>
            <person name="Lundell T."/>
            <person name="Morin E."/>
            <person name="Murat C."/>
            <person name="Sun H."/>
            <person name="Tunlid A."/>
            <person name="Henrissat B."/>
            <person name="Grigoriev I.V."/>
            <person name="Hibbett D.S."/>
            <person name="Martin F."/>
            <person name="Nordberg H.P."/>
            <person name="Cantor M.N."/>
            <person name="Hua S.X."/>
        </authorList>
    </citation>
    <scope>NUCLEOTIDE SEQUENCE [LARGE SCALE GENOMIC DNA]</scope>
    <source>
        <strain evidence="3 4">Foug A</strain>
    </source>
</reference>
<evidence type="ECO:0000313" key="3">
    <source>
        <dbReference type="EMBL" id="KIM50412.1"/>
    </source>
</evidence>
<dbReference type="InParanoid" id="A0A0C2ZBJ5"/>
<dbReference type="HOGENOM" id="CLU_1012513_0_0_1"/>
<organism evidence="3 4">
    <name type="scientific">Scleroderma citrinum Foug A</name>
    <dbReference type="NCBI Taxonomy" id="1036808"/>
    <lineage>
        <taxon>Eukaryota</taxon>
        <taxon>Fungi</taxon>
        <taxon>Dikarya</taxon>
        <taxon>Basidiomycota</taxon>
        <taxon>Agaricomycotina</taxon>
        <taxon>Agaricomycetes</taxon>
        <taxon>Agaricomycetidae</taxon>
        <taxon>Boletales</taxon>
        <taxon>Sclerodermatineae</taxon>
        <taxon>Sclerodermataceae</taxon>
        <taxon>Scleroderma</taxon>
    </lineage>
</organism>
<dbReference type="AlphaFoldDB" id="A0A0C2ZBJ5"/>
<feature type="region of interest" description="Disordered" evidence="1">
    <location>
        <begin position="235"/>
        <end position="275"/>
    </location>
</feature>
<gene>
    <name evidence="3" type="ORF">SCLCIDRAFT_34314</name>
</gene>
<keyword evidence="4" id="KW-1185">Reference proteome</keyword>
<dbReference type="Proteomes" id="UP000053989">
    <property type="component" value="Unassembled WGS sequence"/>
</dbReference>
<dbReference type="STRING" id="1036808.A0A0C2ZBJ5"/>